<evidence type="ECO:0000256" key="1">
    <source>
        <dbReference type="SAM" id="MobiDB-lite"/>
    </source>
</evidence>
<dbReference type="Proteomes" id="UP000299102">
    <property type="component" value="Unassembled WGS sequence"/>
</dbReference>
<evidence type="ECO:0000313" key="2">
    <source>
        <dbReference type="EMBL" id="GBP19043.1"/>
    </source>
</evidence>
<comment type="caution">
    <text evidence="2">The sequence shown here is derived from an EMBL/GenBank/DDBJ whole genome shotgun (WGS) entry which is preliminary data.</text>
</comment>
<name>A0A4C1TY95_EUMVA</name>
<reference evidence="2 3" key="1">
    <citation type="journal article" date="2019" name="Commun. Biol.">
        <title>The bagworm genome reveals a unique fibroin gene that provides high tensile strength.</title>
        <authorList>
            <person name="Kono N."/>
            <person name="Nakamura H."/>
            <person name="Ohtoshi R."/>
            <person name="Tomita M."/>
            <person name="Numata K."/>
            <person name="Arakawa K."/>
        </authorList>
    </citation>
    <scope>NUCLEOTIDE SEQUENCE [LARGE SCALE GENOMIC DNA]</scope>
</reference>
<feature type="region of interest" description="Disordered" evidence="1">
    <location>
        <begin position="191"/>
        <end position="217"/>
    </location>
</feature>
<accession>A0A4C1TY95</accession>
<gene>
    <name evidence="2" type="ORF">EVAR_78513_1</name>
</gene>
<dbReference type="AlphaFoldDB" id="A0A4C1TY95"/>
<dbReference type="EMBL" id="BGZK01000103">
    <property type="protein sequence ID" value="GBP19043.1"/>
    <property type="molecule type" value="Genomic_DNA"/>
</dbReference>
<feature type="region of interest" description="Disordered" evidence="1">
    <location>
        <begin position="1"/>
        <end position="29"/>
    </location>
</feature>
<evidence type="ECO:0000313" key="3">
    <source>
        <dbReference type="Proteomes" id="UP000299102"/>
    </source>
</evidence>
<protein>
    <submittedName>
        <fullName evidence="2">Uncharacterized protein</fullName>
    </submittedName>
</protein>
<sequence>MFRQLMRGSVDLRGPTPRPPTHYPAWEGGQGRDKPMVLILNNEFVDDIEMVDASVTSQSRAGAVNDIGSCRADLALLLCDRCIDSTLVQLNAKRLELEIKKKLNNLIVEFATLSCLEAPAFGSFVSDLDVRKFDFILDPLKEFQNLEWQKYDNSADIIIALSDRNLVHAPVAVRPRNLRLAVCPSRRGRARGAVRGGGTGIRRRAGGVGGSPRRRAR</sequence>
<keyword evidence="3" id="KW-1185">Reference proteome</keyword>
<feature type="compositionally biased region" description="Gly residues" evidence="1">
    <location>
        <begin position="194"/>
        <end position="210"/>
    </location>
</feature>
<organism evidence="2 3">
    <name type="scientific">Eumeta variegata</name>
    <name type="common">Bagworm moth</name>
    <name type="synonym">Eumeta japonica</name>
    <dbReference type="NCBI Taxonomy" id="151549"/>
    <lineage>
        <taxon>Eukaryota</taxon>
        <taxon>Metazoa</taxon>
        <taxon>Ecdysozoa</taxon>
        <taxon>Arthropoda</taxon>
        <taxon>Hexapoda</taxon>
        <taxon>Insecta</taxon>
        <taxon>Pterygota</taxon>
        <taxon>Neoptera</taxon>
        <taxon>Endopterygota</taxon>
        <taxon>Lepidoptera</taxon>
        <taxon>Glossata</taxon>
        <taxon>Ditrysia</taxon>
        <taxon>Tineoidea</taxon>
        <taxon>Psychidae</taxon>
        <taxon>Oiketicinae</taxon>
        <taxon>Eumeta</taxon>
    </lineage>
</organism>
<proteinExistence type="predicted"/>